<sequence>MDHLIDSEKDVNLLRQKGIIENWMGEDKEVACLFNKIGNGVGVYSNFYYSEEFKEAVDHCEKPLDRVMANLMHNYFSSPWARASTVTTIILLLLTTIQTILAFTGGVK</sequence>
<comment type="caution">
    <text evidence="2">The sequence shown here is derived from an EMBL/GenBank/DDBJ whole genome shotgun (WGS) entry which is preliminary data.</text>
</comment>
<gene>
    <name evidence="2" type="ORF">KY290_010652</name>
</gene>
<dbReference type="PANTHER" id="PTHR31170:SF25">
    <property type="entry name" value="BNAA09G04570D PROTEIN"/>
    <property type="match status" value="1"/>
</dbReference>
<dbReference type="InterPro" id="IPR004158">
    <property type="entry name" value="DUF247_pln"/>
</dbReference>
<keyword evidence="1" id="KW-0812">Transmembrane</keyword>
<protein>
    <submittedName>
        <fullName evidence="2">Uncharacterized protein</fullName>
    </submittedName>
</protein>
<feature type="transmembrane region" description="Helical" evidence="1">
    <location>
        <begin position="80"/>
        <end position="103"/>
    </location>
</feature>
<dbReference type="Pfam" id="PF03140">
    <property type="entry name" value="DUF247"/>
    <property type="match status" value="1"/>
</dbReference>
<dbReference type="Proteomes" id="UP000826656">
    <property type="component" value="Unassembled WGS sequence"/>
</dbReference>
<evidence type="ECO:0000313" key="2">
    <source>
        <dbReference type="EMBL" id="KAH0773515.1"/>
    </source>
</evidence>
<evidence type="ECO:0000313" key="3">
    <source>
        <dbReference type="Proteomes" id="UP000826656"/>
    </source>
</evidence>
<reference evidence="2 3" key="1">
    <citation type="journal article" date="2021" name="bioRxiv">
        <title>Chromosome-scale and haplotype-resolved genome assembly of a tetraploid potato cultivar.</title>
        <authorList>
            <person name="Sun H."/>
            <person name="Jiao W.-B."/>
            <person name="Krause K."/>
            <person name="Campoy J.A."/>
            <person name="Goel M."/>
            <person name="Folz-Donahue K."/>
            <person name="Kukat C."/>
            <person name="Huettel B."/>
            <person name="Schneeberger K."/>
        </authorList>
    </citation>
    <scope>NUCLEOTIDE SEQUENCE [LARGE SCALE GENOMIC DNA]</scope>
    <source>
        <strain evidence="2">SolTubOtavaFocal</strain>
        <tissue evidence="2">Leaves</tissue>
    </source>
</reference>
<proteinExistence type="predicted"/>
<keyword evidence="3" id="KW-1185">Reference proteome</keyword>
<keyword evidence="1" id="KW-1133">Transmembrane helix</keyword>
<accession>A0ABQ7VYF6</accession>
<dbReference type="PANTHER" id="PTHR31170">
    <property type="entry name" value="BNAC04G53230D PROTEIN"/>
    <property type="match status" value="1"/>
</dbReference>
<keyword evidence="1" id="KW-0472">Membrane</keyword>
<dbReference type="EMBL" id="JAIVGD010000005">
    <property type="protein sequence ID" value="KAH0773515.1"/>
    <property type="molecule type" value="Genomic_DNA"/>
</dbReference>
<organism evidence="2 3">
    <name type="scientific">Solanum tuberosum</name>
    <name type="common">Potato</name>
    <dbReference type="NCBI Taxonomy" id="4113"/>
    <lineage>
        <taxon>Eukaryota</taxon>
        <taxon>Viridiplantae</taxon>
        <taxon>Streptophyta</taxon>
        <taxon>Embryophyta</taxon>
        <taxon>Tracheophyta</taxon>
        <taxon>Spermatophyta</taxon>
        <taxon>Magnoliopsida</taxon>
        <taxon>eudicotyledons</taxon>
        <taxon>Gunneridae</taxon>
        <taxon>Pentapetalae</taxon>
        <taxon>asterids</taxon>
        <taxon>lamiids</taxon>
        <taxon>Solanales</taxon>
        <taxon>Solanaceae</taxon>
        <taxon>Solanoideae</taxon>
        <taxon>Solaneae</taxon>
        <taxon>Solanum</taxon>
    </lineage>
</organism>
<name>A0ABQ7VYF6_SOLTU</name>
<evidence type="ECO:0000256" key="1">
    <source>
        <dbReference type="SAM" id="Phobius"/>
    </source>
</evidence>